<evidence type="ECO:0000313" key="2">
    <source>
        <dbReference type="EMBL" id="GMH46744.1"/>
    </source>
</evidence>
<accession>A0A9W7DKE3</accession>
<dbReference type="EMBL" id="BRXZ01000536">
    <property type="protein sequence ID" value="GMH46744.1"/>
    <property type="molecule type" value="Genomic_DNA"/>
</dbReference>
<evidence type="ECO:0000313" key="3">
    <source>
        <dbReference type="Proteomes" id="UP001165082"/>
    </source>
</evidence>
<comment type="caution">
    <text evidence="2">The sequence shown here is derived from an EMBL/GenBank/DDBJ whole genome shotgun (WGS) entry which is preliminary data.</text>
</comment>
<feature type="non-terminal residue" evidence="2">
    <location>
        <position position="1"/>
    </location>
</feature>
<sequence>GRGGEDTVGEAESVASGRRGSNSALAGFEVPSAGGGGEGPFPAPGRQDSSASDAESSARSSFNEAMPWIITEDVQSRRKRSGDRKAGRKVMPLSSSLYDTF</sequence>
<reference evidence="2" key="1">
    <citation type="submission" date="2022-07" db="EMBL/GenBank/DDBJ databases">
        <title>Genome analysis of Parmales, a sister group of diatoms, reveals the evolutionary specialization of diatoms from phago-mixotrophs to photoautotrophs.</title>
        <authorList>
            <person name="Ban H."/>
            <person name="Sato S."/>
            <person name="Yoshikawa S."/>
            <person name="Kazumasa Y."/>
            <person name="Nakamura Y."/>
            <person name="Ichinomiya M."/>
            <person name="Saitoh K."/>
            <person name="Sato N."/>
            <person name="Blanc-Mathieu R."/>
            <person name="Endo H."/>
            <person name="Kuwata A."/>
            <person name="Ogata H."/>
        </authorList>
    </citation>
    <scope>NUCLEOTIDE SEQUENCE</scope>
</reference>
<protein>
    <submittedName>
        <fullName evidence="2">Uncharacterized protein</fullName>
    </submittedName>
</protein>
<organism evidence="2 3">
    <name type="scientific">Triparma retinervis</name>
    <dbReference type="NCBI Taxonomy" id="2557542"/>
    <lineage>
        <taxon>Eukaryota</taxon>
        <taxon>Sar</taxon>
        <taxon>Stramenopiles</taxon>
        <taxon>Ochrophyta</taxon>
        <taxon>Bolidophyceae</taxon>
        <taxon>Parmales</taxon>
        <taxon>Triparmaceae</taxon>
        <taxon>Triparma</taxon>
    </lineage>
</organism>
<keyword evidence="3" id="KW-1185">Reference proteome</keyword>
<dbReference type="Proteomes" id="UP001165082">
    <property type="component" value="Unassembled WGS sequence"/>
</dbReference>
<proteinExistence type="predicted"/>
<dbReference type="AlphaFoldDB" id="A0A9W7DKE3"/>
<feature type="compositionally biased region" description="Low complexity" evidence="1">
    <location>
        <begin position="49"/>
        <end position="61"/>
    </location>
</feature>
<feature type="region of interest" description="Disordered" evidence="1">
    <location>
        <begin position="1"/>
        <end position="101"/>
    </location>
</feature>
<evidence type="ECO:0000256" key="1">
    <source>
        <dbReference type="SAM" id="MobiDB-lite"/>
    </source>
</evidence>
<gene>
    <name evidence="2" type="ORF">TrRE_jg7205</name>
</gene>
<feature type="compositionally biased region" description="Basic residues" evidence="1">
    <location>
        <begin position="77"/>
        <end position="88"/>
    </location>
</feature>
<name>A0A9W7DKE3_9STRA</name>